<feature type="domain" description="Inhibitor I9" evidence="2">
    <location>
        <begin position="77"/>
        <end position="134"/>
    </location>
</feature>
<dbReference type="Pfam" id="PF05922">
    <property type="entry name" value="Inhibitor_I9"/>
    <property type="match status" value="1"/>
</dbReference>
<reference evidence="3 4" key="1">
    <citation type="submission" date="2024-03" db="EMBL/GenBank/DDBJ databases">
        <authorList>
            <person name="Martinez-Hernandez J."/>
        </authorList>
    </citation>
    <scope>NUCLEOTIDE SEQUENCE [LARGE SCALE GENOMIC DNA]</scope>
</reference>
<organism evidence="3 4">
    <name type="scientific">Lupinus luteus</name>
    <name type="common">European yellow lupine</name>
    <dbReference type="NCBI Taxonomy" id="3873"/>
    <lineage>
        <taxon>Eukaryota</taxon>
        <taxon>Viridiplantae</taxon>
        <taxon>Streptophyta</taxon>
        <taxon>Embryophyta</taxon>
        <taxon>Tracheophyta</taxon>
        <taxon>Spermatophyta</taxon>
        <taxon>Magnoliopsida</taxon>
        <taxon>eudicotyledons</taxon>
        <taxon>Gunneridae</taxon>
        <taxon>Pentapetalae</taxon>
        <taxon>rosids</taxon>
        <taxon>fabids</taxon>
        <taxon>Fabales</taxon>
        <taxon>Fabaceae</taxon>
        <taxon>Papilionoideae</taxon>
        <taxon>50 kb inversion clade</taxon>
        <taxon>genistoids sensu lato</taxon>
        <taxon>core genistoids</taxon>
        <taxon>Genisteae</taxon>
        <taxon>Lupinus</taxon>
    </lineage>
</organism>
<dbReference type="PANTHER" id="PTHR48222:SF4">
    <property type="entry name" value="PROTEINASE INHIBITOR, PROPEPTIDE"/>
    <property type="match status" value="1"/>
</dbReference>
<dbReference type="InterPro" id="IPR010259">
    <property type="entry name" value="S8pro/Inhibitor_I9"/>
</dbReference>
<name>A0AAV1YHS9_LUPLU</name>
<feature type="chain" id="PRO_5043920498" description="Inhibitor I9 domain-containing protein" evidence="1">
    <location>
        <begin position="36"/>
        <end position="146"/>
    </location>
</feature>
<accession>A0AAV1YHS9</accession>
<sequence length="146" mass="15625">MAMHLNLKPCHSQNLFLIFFAFLYFISLNMSDSAATPIDSAAAPIDSAASPTSTAPTVNIVFTEKPEGEDPEPYYIRILSAVLGSEEAAKEALLYSYKNAASGFSAKLTPQQVIGISKQPGVLKVVPSRTLQIHSGGTSTRPHSVQ</sequence>
<dbReference type="InterPro" id="IPR037045">
    <property type="entry name" value="S8pro/Inhibitor_I9_sf"/>
</dbReference>
<keyword evidence="4" id="KW-1185">Reference proteome</keyword>
<dbReference type="AlphaFoldDB" id="A0AAV1YHS9"/>
<evidence type="ECO:0000313" key="4">
    <source>
        <dbReference type="Proteomes" id="UP001497480"/>
    </source>
</evidence>
<dbReference type="PANTHER" id="PTHR48222">
    <property type="entry name" value="PROTEINASE INHIBITOR, PROPEPTIDE"/>
    <property type="match status" value="1"/>
</dbReference>
<evidence type="ECO:0000259" key="2">
    <source>
        <dbReference type="Pfam" id="PF05922"/>
    </source>
</evidence>
<dbReference type="Gene3D" id="3.30.70.80">
    <property type="entry name" value="Peptidase S8 propeptide/proteinase inhibitor I9"/>
    <property type="match status" value="1"/>
</dbReference>
<protein>
    <recommendedName>
        <fullName evidence="2">Inhibitor I9 domain-containing protein</fullName>
    </recommendedName>
</protein>
<proteinExistence type="predicted"/>
<dbReference type="EMBL" id="CAXHTB010000025">
    <property type="protein sequence ID" value="CAL0333420.1"/>
    <property type="molecule type" value="Genomic_DNA"/>
</dbReference>
<evidence type="ECO:0000313" key="3">
    <source>
        <dbReference type="EMBL" id="CAL0333420.1"/>
    </source>
</evidence>
<gene>
    <name evidence="3" type="ORF">LLUT_LOCUS34480</name>
</gene>
<keyword evidence="1" id="KW-0732">Signal</keyword>
<feature type="signal peptide" evidence="1">
    <location>
        <begin position="1"/>
        <end position="35"/>
    </location>
</feature>
<evidence type="ECO:0000256" key="1">
    <source>
        <dbReference type="SAM" id="SignalP"/>
    </source>
</evidence>
<comment type="caution">
    <text evidence="3">The sequence shown here is derived from an EMBL/GenBank/DDBJ whole genome shotgun (WGS) entry which is preliminary data.</text>
</comment>
<dbReference type="Proteomes" id="UP001497480">
    <property type="component" value="Unassembled WGS sequence"/>
</dbReference>